<comment type="caution">
    <text evidence="1">The sequence shown here is derived from an EMBL/GenBank/DDBJ whole genome shotgun (WGS) entry which is preliminary data.</text>
</comment>
<dbReference type="EMBL" id="CM047587">
    <property type="protein sequence ID" value="KAI9907515.1"/>
    <property type="molecule type" value="Genomic_DNA"/>
</dbReference>
<name>A0ACC0VMF1_9STRA</name>
<gene>
    <name evidence="1" type="ORF">PsorP6_002992</name>
</gene>
<sequence length="472" mass="52124">MQLRLWLGEQRGPVHLNSSHADHSLTLRGLKGCVRKELREKTPRARVETDRRAEHVLDVLRAIFADGGQHGTRPDETSGSTLLPSTIASQIGTSTPVLALGSPSRRVIALMLLRDGYSNVYTISLTNDKRSSGTDCGQPHVQTLALQLCKCSIDLQHASVHEAEPEVEYEPCGVFHLHSTFGTDMLQEEAPEPVIVSYDPAGARVPPLACVIDAGFLARGLEGGTKKKHLPDLFRRLCRTLDKLVAACGRESRNDQIPALVCLTLRKHWRNKEFLAHTDLNYHVQSLAPAKEDVTATRVYVFCCFKHPIEQVSKTKSGEASSLEREVALKMYVTLEEQLSARVAEREGQVMVIDSVETYTRTSLAHEQSAVDLPPMYAQASGVITRVRRFRNGMTLVLLAFGGTDCKQELQLLLKRESLGWSLGMCTKVARLLRKGVEMTAVGAMVRASRGHSMLQVEALSLAHSSALETYN</sequence>
<dbReference type="Proteomes" id="UP001163321">
    <property type="component" value="Chromosome 8"/>
</dbReference>
<proteinExistence type="predicted"/>
<organism evidence="1 2">
    <name type="scientific">Peronosclerospora sorghi</name>
    <dbReference type="NCBI Taxonomy" id="230839"/>
    <lineage>
        <taxon>Eukaryota</taxon>
        <taxon>Sar</taxon>
        <taxon>Stramenopiles</taxon>
        <taxon>Oomycota</taxon>
        <taxon>Peronosporomycetes</taxon>
        <taxon>Peronosporales</taxon>
        <taxon>Peronosporaceae</taxon>
        <taxon>Peronosclerospora</taxon>
    </lineage>
</organism>
<evidence type="ECO:0000313" key="2">
    <source>
        <dbReference type="Proteomes" id="UP001163321"/>
    </source>
</evidence>
<reference evidence="1 2" key="1">
    <citation type="journal article" date="2022" name="bioRxiv">
        <title>The genome of the oomycete Peronosclerospora sorghi, a cosmopolitan pathogen of maize and sorghum, is inflated with dispersed pseudogenes.</title>
        <authorList>
            <person name="Fletcher K."/>
            <person name="Martin F."/>
            <person name="Isakeit T."/>
            <person name="Cavanaugh K."/>
            <person name="Magill C."/>
            <person name="Michelmore R."/>
        </authorList>
    </citation>
    <scope>NUCLEOTIDE SEQUENCE [LARGE SCALE GENOMIC DNA]</scope>
    <source>
        <strain evidence="1">P6</strain>
    </source>
</reference>
<evidence type="ECO:0000313" key="1">
    <source>
        <dbReference type="EMBL" id="KAI9907515.1"/>
    </source>
</evidence>
<accession>A0ACC0VMF1</accession>
<keyword evidence="2" id="KW-1185">Reference proteome</keyword>
<protein>
    <submittedName>
        <fullName evidence="1">Uncharacterized protein</fullName>
    </submittedName>
</protein>